<name>A0AAD7HWL9_9AGAR</name>
<evidence type="ECO:0000313" key="1">
    <source>
        <dbReference type="EMBL" id="KAJ7728943.1"/>
    </source>
</evidence>
<dbReference type="Proteomes" id="UP001215280">
    <property type="component" value="Unassembled WGS sequence"/>
</dbReference>
<comment type="caution">
    <text evidence="1">The sequence shown here is derived from an EMBL/GenBank/DDBJ whole genome shotgun (WGS) entry which is preliminary data.</text>
</comment>
<organism evidence="1 2">
    <name type="scientific">Mycena maculata</name>
    <dbReference type="NCBI Taxonomy" id="230809"/>
    <lineage>
        <taxon>Eukaryota</taxon>
        <taxon>Fungi</taxon>
        <taxon>Dikarya</taxon>
        <taxon>Basidiomycota</taxon>
        <taxon>Agaricomycotina</taxon>
        <taxon>Agaricomycetes</taxon>
        <taxon>Agaricomycetidae</taxon>
        <taxon>Agaricales</taxon>
        <taxon>Marasmiineae</taxon>
        <taxon>Mycenaceae</taxon>
        <taxon>Mycena</taxon>
    </lineage>
</organism>
<evidence type="ECO:0000313" key="2">
    <source>
        <dbReference type="Proteomes" id="UP001215280"/>
    </source>
</evidence>
<gene>
    <name evidence="1" type="ORF">DFH07DRAFT_782067</name>
</gene>
<dbReference type="EMBL" id="JARJLG010000201">
    <property type="protein sequence ID" value="KAJ7728943.1"/>
    <property type="molecule type" value="Genomic_DNA"/>
</dbReference>
<proteinExistence type="predicted"/>
<accession>A0AAD7HWL9</accession>
<protein>
    <submittedName>
        <fullName evidence="1">Uncharacterized protein</fullName>
    </submittedName>
</protein>
<keyword evidence="2" id="KW-1185">Reference proteome</keyword>
<reference evidence="1" key="1">
    <citation type="submission" date="2023-03" db="EMBL/GenBank/DDBJ databases">
        <title>Massive genome expansion in bonnet fungi (Mycena s.s.) driven by repeated elements and novel gene families across ecological guilds.</title>
        <authorList>
            <consortium name="Lawrence Berkeley National Laboratory"/>
            <person name="Harder C.B."/>
            <person name="Miyauchi S."/>
            <person name="Viragh M."/>
            <person name="Kuo A."/>
            <person name="Thoen E."/>
            <person name="Andreopoulos B."/>
            <person name="Lu D."/>
            <person name="Skrede I."/>
            <person name="Drula E."/>
            <person name="Henrissat B."/>
            <person name="Morin E."/>
            <person name="Kohler A."/>
            <person name="Barry K."/>
            <person name="LaButti K."/>
            <person name="Morin E."/>
            <person name="Salamov A."/>
            <person name="Lipzen A."/>
            <person name="Mereny Z."/>
            <person name="Hegedus B."/>
            <person name="Baldrian P."/>
            <person name="Stursova M."/>
            <person name="Weitz H."/>
            <person name="Taylor A."/>
            <person name="Grigoriev I.V."/>
            <person name="Nagy L.G."/>
            <person name="Martin F."/>
            <person name="Kauserud H."/>
        </authorList>
    </citation>
    <scope>NUCLEOTIDE SEQUENCE</scope>
    <source>
        <strain evidence="1">CBHHK188m</strain>
    </source>
</reference>
<dbReference type="AlphaFoldDB" id="A0AAD7HWL9"/>
<sequence>MMENGADCNEAAVQLWGKLPDEYSFPSAITPHPPPVLLPGTPHMTHSPSSNTEQWILFSANSRCKASQLTALTSTLVPLLCDHEYPLTSYPAPAILKKRACCRRGWMPPPTSRQDTFGSNKYSWHHVIGLHAQIHNTFRTSGAPGAACVLLRRNMGAVLGRVRIRVREATEVQRRLTHTRHASNAVGGRARSLHSVHHQRVFAKIGPVEIWM</sequence>